<protein>
    <submittedName>
        <fullName evidence="2">Uncharacterized protein</fullName>
    </submittedName>
</protein>
<accession>A0A2G9P7Z6</accession>
<feature type="region of interest" description="Disordered" evidence="1">
    <location>
        <begin position="54"/>
        <end position="75"/>
    </location>
</feature>
<sequence length="90" mass="9914">MAPFPQLSSPDSIHSSMGKLDTGKEYCYMPPNQPPIQPPYQEACFLKKNNLLAKERPPSPLNQPTMATAKEEEDNTICEGGAIHKLNISS</sequence>
<name>A0A2G9P7Z6_AQUCT</name>
<feature type="region of interest" description="Disordered" evidence="1">
    <location>
        <begin position="1"/>
        <end position="33"/>
    </location>
</feature>
<dbReference type="OrthoDB" id="289250at2759"/>
<evidence type="ECO:0000313" key="2">
    <source>
        <dbReference type="EMBL" id="PIN99471.1"/>
    </source>
</evidence>
<feature type="compositionally biased region" description="Polar residues" evidence="1">
    <location>
        <begin position="1"/>
        <end position="15"/>
    </location>
</feature>
<dbReference type="EMBL" id="KV922630">
    <property type="protein sequence ID" value="PIN99471.1"/>
    <property type="molecule type" value="Genomic_DNA"/>
</dbReference>
<reference evidence="2" key="1">
    <citation type="submission" date="2017-08" db="EMBL/GenBank/DDBJ databases">
        <title>Assembly of the North American Bullfrog Genome.</title>
        <authorList>
            <person name="Warren R.L."/>
            <person name="Vandervalk B.P."/>
            <person name="Kucuk E."/>
            <person name="Birol I."/>
            <person name="Helbing C."/>
            <person name="Pandoh P."/>
            <person name="Behsaz B."/>
            <person name="Mohamadi H."/>
            <person name="Chu J."/>
            <person name="Jackman S."/>
            <person name="Hammond S.A."/>
            <person name="Veldhoen N."/>
            <person name="Kirk H."/>
            <person name="Zhao Y."/>
            <person name="Coope R."/>
            <person name="Pleasance S."/>
            <person name="Moore R."/>
            <person name="Holt R."/>
        </authorList>
    </citation>
    <scope>NUCLEOTIDE SEQUENCE</scope>
    <source>
        <strain evidence="2">Bruno</strain>
        <tissue evidence="2">Liver</tissue>
    </source>
</reference>
<evidence type="ECO:0000256" key="1">
    <source>
        <dbReference type="SAM" id="MobiDB-lite"/>
    </source>
</evidence>
<organism evidence="2">
    <name type="scientific">Aquarana catesbeiana</name>
    <name type="common">American bullfrog</name>
    <name type="synonym">Rana catesbeiana</name>
    <dbReference type="NCBI Taxonomy" id="8400"/>
    <lineage>
        <taxon>Eukaryota</taxon>
        <taxon>Metazoa</taxon>
        <taxon>Chordata</taxon>
        <taxon>Craniata</taxon>
        <taxon>Vertebrata</taxon>
        <taxon>Euteleostomi</taxon>
        <taxon>Amphibia</taxon>
        <taxon>Batrachia</taxon>
        <taxon>Anura</taxon>
        <taxon>Neobatrachia</taxon>
        <taxon>Ranoidea</taxon>
        <taxon>Ranidae</taxon>
        <taxon>Aquarana</taxon>
    </lineage>
</organism>
<proteinExistence type="predicted"/>
<dbReference type="AlphaFoldDB" id="A0A2G9P7Z6"/>
<gene>
    <name evidence="2" type="ORF">AB205_0197980</name>
</gene>